<comment type="caution">
    <text evidence="2">The sequence shown here is derived from an EMBL/GenBank/DDBJ whole genome shotgun (WGS) entry which is preliminary data.</text>
</comment>
<dbReference type="EMBL" id="CAEQ01002072">
    <property type="protein sequence ID" value="CCD15836.1"/>
    <property type="molecule type" value="Genomic_DNA"/>
</dbReference>
<keyword evidence="3" id="KW-1185">Reference proteome</keyword>
<reference evidence="2 3" key="2">
    <citation type="journal article" date="2012" name="Proc. Natl. Acad. Sci. U.S.A.">
        <title>Antigenic diversity is generated by distinct evolutionary mechanisms in African trypanosome species.</title>
        <authorList>
            <person name="Jackson A.P."/>
            <person name="Berry A."/>
            <person name="Aslett M."/>
            <person name="Allison H.C."/>
            <person name="Burton P."/>
            <person name="Vavrova-Anderson J."/>
            <person name="Brown R."/>
            <person name="Browne H."/>
            <person name="Corton N."/>
            <person name="Hauser H."/>
            <person name="Gamble J."/>
            <person name="Gilderthorp R."/>
            <person name="Marcello L."/>
            <person name="McQuillan J."/>
            <person name="Otto T.D."/>
            <person name="Quail M.A."/>
            <person name="Sanders M.J."/>
            <person name="van Tonder A."/>
            <person name="Ginger M.L."/>
            <person name="Field M.C."/>
            <person name="Barry J.D."/>
            <person name="Hertz-Fowler C."/>
            <person name="Berriman M."/>
        </authorList>
    </citation>
    <scope>NUCLEOTIDE SEQUENCE [LARGE SCALE GENOMIC DNA]</scope>
    <source>
        <strain evidence="2 3">IL3000</strain>
    </source>
</reference>
<reference evidence="3" key="1">
    <citation type="submission" date="2011-07" db="EMBL/GenBank/DDBJ databases">
        <title>Divergent evolution of antigenic variation in African trypanosomes.</title>
        <authorList>
            <person name="Jackson A.P."/>
            <person name="Berry A."/>
            <person name="Allison H.C."/>
            <person name="Burton P."/>
            <person name="Anderson J."/>
            <person name="Aslett M."/>
            <person name="Brown R."/>
            <person name="Corton N."/>
            <person name="Harris D."/>
            <person name="Hauser H."/>
            <person name="Gamble J."/>
            <person name="Gilderthorp R."/>
            <person name="McQuillan J."/>
            <person name="Quail M.A."/>
            <person name="Sanders M."/>
            <person name="Van Tonder A."/>
            <person name="Ginger M.L."/>
            <person name="Donelson J.E."/>
            <person name="Field M.C."/>
            <person name="Barry J.D."/>
            <person name="Berriman M."/>
            <person name="Hertz-Fowler C."/>
        </authorList>
    </citation>
    <scope>NUCLEOTIDE SEQUENCE [LARGE SCALE GENOMIC DNA]</scope>
    <source>
        <strain evidence="3">IL3000</strain>
    </source>
</reference>
<proteinExistence type="predicted"/>
<dbReference type="AlphaFoldDB" id="F9WEX0"/>
<feature type="transmembrane region" description="Helical" evidence="1">
    <location>
        <begin position="71"/>
        <end position="92"/>
    </location>
</feature>
<evidence type="ECO:0000256" key="1">
    <source>
        <dbReference type="SAM" id="Phobius"/>
    </source>
</evidence>
<dbReference type="Proteomes" id="UP000000702">
    <property type="component" value="Unassembled WGS sequence"/>
</dbReference>
<accession>F9WEX0</accession>
<gene>
    <name evidence="2" type="ORF">TCIL3000_0_08370</name>
</gene>
<keyword evidence="1" id="KW-0472">Membrane</keyword>
<evidence type="ECO:0000313" key="3">
    <source>
        <dbReference type="Proteomes" id="UP000000702"/>
    </source>
</evidence>
<sequence>MYLIECSTHFAHKPFSSFFFIHIPFPSYCRCRSCVVLFHGRLPLGGTEGKVSRNLPFGISHLLLHYYHRSFPFAVFVFIWLCFPCLLILLYLSSRCLVLVRIIYCLYIYISTMHTFIHIPLVSFSLCLFAYCL</sequence>
<evidence type="ECO:0000313" key="2">
    <source>
        <dbReference type="EMBL" id="CCD15836.1"/>
    </source>
</evidence>
<name>F9WEX0_TRYCI</name>
<feature type="transmembrane region" description="Helical" evidence="1">
    <location>
        <begin position="104"/>
        <end position="131"/>
    </location>
</feature>
<keyword evidence="1" id="KW-1133">Transmembrane helix</keyword>
<keyword evidence="1" id="KW-0812">Transmembrane</keyword>
<organism evidence="2 3">
    <name type="scientific">Trypanosoma congolense (strain IL3000)</name>
    <dbReference type="NCBI Taxonomy" id="1068625"/>
    <lineage>
        <taxon>Eukaryota</taxon>
        <taxon>Discoba</taxon>
        <taxon>Euglenozoa</taxon>
        <taxon>Kinetoplastea</taxon>
        <taxon>Metakinetoplastina</taxon>
        <taxon>Trypanosomatida</taxon>
        <taxon>Trypanosomatidae</taxon>
        <taxon>Trypanosoma</taxon>
        <taxon>Nannomonas</taxon>
    </lineage>
</organism>
<protein>
    <submittedName>
        <fullName evidence="2">Uncharacterized protein</fullName>
    </submittedName>
</protein>